<evidence type="ECO:0000256" key="4">
    <source>
        <dbReference type="ARBA" id="ARBA00022679"/>
    </source>
</evidence>
<dbReference type="InterPro" id="IPR039901">
    <property type="entry name" value="Kdotransferase"/>
</dbReference>
<dbReference type="SUPFAM" id="SSF53756">
    <property type="entry name" value="UDP-Glycosyltransferase/glycogen phosphorylase"/>
    <property type="match status" value="1"/>
</dbReference>
<dbReference type="RefSeq" id="WP_319832113.1">
    <property type="nucleotide sequence ID" value="NZ_CP138858.1"/>
</dbReference>
<evidence type="ECO:0000313" key="10">
    <source>
        <dbReference type="Proteomes" id="UP001324993"/>
    </source>
</evidence>
<keyword evidence="7" id="KW-0448">Lipopolysaccharide biosynthesis</keyword>
<dbReference type="Pfam" id="PF04413">
    <property type="entry name" value="Glycos_transf_N"/>
    <property type="match status" value="1"/>
</dbReference>
<evidence type="ECO:0000259" key="8">
    <source>
        <dbReference type="Pfam" id="PF04413"/>
    </source>
</evidence>
<keyword evidence="7" id="KW-0812">Transmembrane</keyword>
<dbReference type="InterPro" id="IPR007507">
    <property type="entry name" value="Glycos_transf_N"/>
</dbReference>
<evidence type="ECO:0000256" key="5">
    <source>
        <dbReference type="ARBA" id="ARBA00031445"/>
    </source>
</evidence>
<evidence type="ECO:0000256" key="2">
    <source>
        <dbReference type="ARBA" id="ARBA00012621"/>
    </source>
</evidence>
<comment type="catalytic activity">
    <reaction evidence="6 7">
        <text>lipid IVA (E. coli) + CMP-3-deoxy-beta-D-manno-octulosonate = alpha-Kdo-(2-&gt;6)-lipid IVA (E. coli) + CMP + H(+)</text>
        <dbReference type="Rhea" id="RHEA:28066"/>
        <dbReference type="ChEBI" id="CHEBI:15378"/>
        <dbReference type="ChEBI" id="CHEBI:58603"/>
        <dbReference type="ChEBI" id="CHEBI:60364"/>
        <dbReference type="ChEBI" id="CHEBI:60377"/>
        <dbReference type="ChEBI" id="CHEBI:85987"/>
        <dbReference type="EC" id="2.4.99.12"/>
    </reaction>
</comment>
<dbReference type="Gene3D" id="3.40.50.2000">
    <property type="entry name" value="Glycogen Phosphorylase B"/>
    <property type="match status" value="1"/>
</dbReference>
<dbReference type="PANTHER" id="PTHR42755:SF1">
    <property type="entry name" value="3-DEOXY-D-MANNO-OCTULOSONIC ACID TRANSFERASE, MITOCHONDRIAL-RELATED"/>
    <property type="match status" value="1"/>
</dbReference>
<keyword evidence="9" id="KW-0328">Glycosyltransferase</keyword>
<evidence type="ECO:0000256" key="6">
    <source>
        <dbReference type="ARBA" id="ARBA00049183"/>
    </source>
</evidence>
<protein>
    <recommendedName>
        <fullName evidence="3 7">3-deoxy-D-manno-octulosonic acid transferase</fullName>
        <shortName evidence="7">Kdo transferase</shortName>
        <ecNumber evidence="2 7">2.4.99.12</ecNumber>
    </recommendedName>
    <alternativeName>
        <fullName evidence="5 7">Lipid IV(A) 3-deoxy-D-manno-octulosonic acid transferase</fullName>
    </alternativeName>
</protein>
<accession>A0ABZ0RGC5</accession>
<dbReference type="EMBL" id="CP138858">
    <property type="protein sequence ID" value="WPJ95220.1"/>
    <property type="molecule type" value="Genomic_DNA"/>
</dbReference>
<dbReference type="PANTHER" id="PTHR42755">
    <property type="entry name" value="3-DEOXY-MANNO-OCTULOSONATE CYTIDYLYLTRANSFERASE"/>
    <property type="match status" value="1"/>
</dbReference>
<comment type="similarity">
    <text evidence="7">Belongs to the glycosyltransferase group 1 family.</text>
</comment>
<evidence type="ECO:0000313" key="9">
    <source>
        <dbReference type="EMBL" id="WPJ95220.1"/>
    </source>
</evidence>
<keyword evidence="7" id="KW-1003">Cell membrane</keyword>
<dbReference type="InterPro" id="IPR038107">
    <property type="entry name" value="Glycos_transf_N_sf"/>
</dbReference>
<comment type="pathway">
    <text evidence="1 7">Bacterial outer membrane biogenesis; LPS core biosynthesis.</text>
</comment>
<reference evidence="9 10" key="1">
    <citation type="submission" date="2023-11" db="EMBL/GenBank/DDBJ databases">
        <title>Coraliomargarita sp. nov., isolated from marine algae.</title>
        <authorList>
            <person name="Lee J.K."/>
            <person name="Baek J.H."/>
            <person name="Kim J.M."/>
            <person name="Choi D.G."/>
            <person name="Jeon C.O."/>
        </authorList>
    </citation>
    <scope>NUCLEOTIDE SEQUENCE [LARGE SCALE GENOMIC DNA]</scope>
    <source>
        <strain evidence="9 10">J2-16</strain>
    </source>
</reference>
<evidence type="ECO:0000256" key="1">
    <source>
        <dbReference type="ARBA" id="ARBA00004713"/>
    </source>
</evidence>
<keyword evidence="7" id="KW-0472">Membrane</keyword>
<dbReference type="Proteomes" id="UP001324993">
    <property type="component" value="Chromosome"/>
</dbReference>
<feature type="transmembrane region" description="Helical" evidence="7">
    <location>
        <begin position="6"/>
        <end position="22"/>
    </location>
</feature>
<proteinExistence type="inferred from homology"/>
<keyword evidence="7" id="KW-1133">Transmembrane helix</keyword>
<organism evidence="9 10">
    <name type="scientific">Coraliomargarita algicola</name>
    <dbReference type="NCBI Taxonomy" id="3092156"/>
    <lineage>
        <taxon>Bacteria</taxon>
        <taxon>Pseudomonadati</taxon>
        <taxon>Verrucomicrobiota</taxon>
        <taxon>Opitutia</taxon>
        <taxon>Puniceicoccales</taxon>
        <taxon>Coraliomargaritaceae</taxon>
        <taxon>Coraliomargarita</taxon>
    </lineage>
</organism>
<evidence type="ECO:0000256" key="3">
    <source>
        <dbReference type="ARBA" id="ARBA00019077"/>
    </source>
</evidence>
<keyword evidence="10" id="KW-1185">Reference proteome</keyword>
<dbReference type="Gene3D" id="3.40.50.11720">
    <property type="entry name" value="3-Deoxy-D-manno-octulosonic-acid transferase, N-terminal domain"/>
    <property type="match status" value="1"/>
</dbReference>
<keyword evidence="4 7" id="KW-0808">Transferase</keyword>
<gene>
    <name evidence="9" type="ORF">SH580_17500</name>
</gene>
<name>A0ABZ0RGC5_9BACT</name>
<dbReference type="GO" id="GO:0043842">
    <property type="term" value="F:Kdo transferase activity"/>
    <property type="evidence" value="ECO:0007669"/>
    <property type="project" value="UniProtKB-EC"/>
</dbReference>
<feature type="domain" description="3-deoxy-D-manno-octulosonic-acid transferase N-terminal" evidence="8">
    <location>
        <begin position="33"/>
        <end position="214"/>
    </location>
</feature>
<sequence length="439" mass="49089">MIWFYRLLYLPALILALPYYALRMWRRGGYRKSFQHRFGRFHRLPPVPKGKQRIWLQAVSVGEVLAIGPLIDALQQSSHIEIVLTTTTSTGYAEARKRYSDNVLSIGIFPLDFWLFQRAAWSRVKPSAIVLTESELWPEHLHQARKRKIPAYLVNARISDTSFRRYQKLPTLARRMLKKFSAIYAASELDHSRLTQLGCPAERIRSTGSIKFDVSIGQPHSPEERKALRQSLGFLSQELPLFVLLGSSTWPGEEAILLQAQRALIASGIDCRLLLVPRHAERAEEIVSLLKAQELTWHQRSSGQATPTDLRIHLADTTGELTRLTQAADLAFIGKSLAPNQGGQTPIEAAGLGVPILMGPNMNNFKDVARSLVNAGAALQIENSEELIHEILQLAQDAHALAAMQQAGLKWHSGNRGSSQRIAKHLLATLPEPLAKNQV</sequence>
<dbReference type="EC" id="2.4.99.12" evidence="2 7"/>
<comment type="subcellular location">
    <subcellularLocation>
        <location evidence="7">Cell membrane</location>
    </subcellularLocation>
</comment>
<evidence type="ECO:0000256" key="7">
    <source>
        <dbReference type="RuleBase" id="RU365103"/>
    </source>
</evidence>
<comment type="function">
    <text evidence="7">Involved in lipopolysaccharide (LPS) biosynthesis. Catalyzes the transfer of 3-deoxy-D-manno-octulosonate (Kdo) residue(s) from CMP-Kdo to lipid IV(A), the tetraacyldisaccharide-1,4'-bisphosphate precursor of lipid A.</text>
</comment>